<organism evidence="1 2">
    <name type="scientific">Funneliformis mosseae</name>
    <name type="common">Endomycorrhizal fungus</name>
    <name type="synonym">Glomus mosseae</name>
    <dbReference type="NCBI Taxonomy" id="27381"/>
    <lineage>
        <taxon>Eukaryota</taxon>
        <taxon>Fungi</taxon>
        <taxon>Fungi incertae sedis</taxon>
        <taxon>Mucoromycota</taxon>
        <taxon>Glomeromycotina</taxon>
        <taxon>Glomeromycetes</taxon>
        <taxon>Glomerales</taxon>
        <taxon>Glomeraceae</taxon>
        <taxon>Funneliformis</taxon>
    </lineage>
</organism>
<evidence type="ECO:0000313" key="2">
    <source>
        <dbReference type="Proteomes" id="UP000789375"/>
    </source>
</evidence>
<proteinExistence type="predicted"/>
<comment type="caution">
    <text evidence="1">The sequence shown here is derived from an EMBL/GenBank/DDBJ whole genome shotgun (WGS) entry which is preliminary data.</text>
</comment>
<reference evidence="1" key="1">
    <citation type="submission" date="2021-06" db="EMBL/GenBank/DDBJ databases">
        <authorList>
            <person name="Kallberg Y."/>
            <person name="Tangrot J."/>
            <person name="Rosling A."/>
        </authorList>
    </citation>
    <scope>NUCLEOTIDE SEQUENCE</scope>
    <source>
        <strain evidence="1">87-6 pot B 2015</strain>
    </source>
</reference>
<dbReference type="AlphaFoldDB" id="A0A9N9EP87"/>
<accession>A0A9N9EP87</accession>
<sequence>MVKASDDNFEPVFNQLLKAEVKVIFQTSTSRKADAPKGINSSTNAVAPFFQKSGKKLSYTSLLAKLLCPSLLNLISENQTAAIEKLVPFELSRSFY</sequence>
<protein>
    <submittedName>
        <fullName evidence="1">5116_t:CDS:1</fullName>
    </submittedName>
</protein>
<dbReference type="EMBL" id="CAJVPP010007504">
    <property type="protein sequence ID" value="CAG8689061.1"/>
    <property type="molecule type" value="Genomic_DNA"/>
</dbReference>
<dbReference type="Proteomes" id="UP000789375">
    <property type="component" value="Unassembled WGS sequence"/>
</dbReference>
<gene>
    <name evidence="1" type="ORF">FMOSSE_LOCUS13250</name>
</gene>
<name>A0A9N9EP87_FUNMO</name>
<evidence type="ECO:0000313" key="1">
    <source>
        <dbReference type="EMBL" id="CAG8689061.1"/>
    </source>
</evidence>
<keyword evidence="2" id="KW-1185">Reference proteome</keyword>